<dbReference type="GO" id="GO:0051276">
    <property type="term" value="P:chromosome organization"/>
    <property type="evidence" value="ECO:0007669"/>
    <property type="project" value="InterPro"/>
</dbReference>
<accession>A0A0F9T3L0</accession>
<protein>
    <recommendedName>
        <fullName evidence="2">Terminase small subunit</fullName>
    </recommendedName>
</protein>
<proteinExistence type="predicted"/>
<sequence>MATGTLSASEAYRQAGYSHTDADGAAHRLSVKVGIGERIASIRAKIREKRGVTQESLADEYDEALEMGRDQKQPTAMVSATTGKARLYGLDKQVIEQGETHKDLTTTEAEQARDYAQFKLWQASRGETQDGSEPNVVPIAG</sequence>
<dbReference type="AlphaFoldDB" id="A0A0F9T3L0"/>
<comment type="caution">
    <text evidence="1">The sequence shown here is derived from an EMBL/GenBank/DDBJ whole genome shotgun (WGS) entry which is preliminary data.</text>
</comment>
<dbReference type="EMBL" id="LAZR01000303">
    <property type="protein sequence ID" value="KKN75820.1"/>
    <property type="molecule type" value="Genomic_DNA"/>
</dbReference>
<dbReference type="Pfam" id="PF03592">
    <property type="entry name" value="Terminase_2"/>
    <property type="match status" value="1"/>
</dbReference>
<dbReference type="InterPro" id="IPR005335">
    <property type="entry name" value="Terminase_ssu"/>
</dbReference>
<name>A0A0F9T3L0_9ZZZZ</name>
<evidence type="ECO:0008006" key="2">
    <source>
        <dbReference type="Google" id="ProtNLM"/>
    </source>
</evidence>
<organism evidence="1">
    <name type="scientific">marine sediment metagenome</name>
    <dbReference type="NCBI Taxonomy" id="412755"/>
    <lineage>
        <taxon>unclassified sequences</taxon>
        <taxon>metagenomes</taxon>
        <taxon>ecological metagenomes</taxon>
    </lineage>
</organism>
<reference evidence="1" key="1">
    <citation type="journal article" date="2015" name="Nature">
        <title>Complex archaea that bridge the gap between prokaryotes and eukaryotes.</title>
        <authorList>
            <person name="Spang A."/>
            <person name="Saw J.H."/>
            <person name="Jorgensen S.L."/>
            <person name="Zaremba-Niedzwiedzka K."/>
            <person name="Martijn J."/>
            <person name="Lind A.E."/>
            <person name="van Eijk R."/>
            <person name="Schleper C."/>
            <person name="Guy L."/>
            <person name="Ettema T.J."/>
        </authorList>
    </citation>
    <scope>NUCLEOTIDE SEQUENCE</scope>
</reference>
<dbReference type="Gene3D" id="1.10.10.1400">
    <property type="entry name" value="Terminase, small subunit, N-terminal DNA-binding domain, HTH motif"/>
    <property type="match status" value="1"/>
</dbReference>
<evidence type="ECO:0000313" key="1">
    <source>
        <dbReference type="EMBL" id="KKN75820.1"/>
    </source>
</evidence>
<gene>
    <name evidence="1" type="ORF">LCGC14_0376960</name>
</gene>
<dbReference type="InterPro" id="IPR038713">
    <property type="entry name" value="Terminase_Gp1_N_sf"/>
</dbReference>